<dbReference type="Pfam" id="PF13567">
    <property type="entry name" value="DUF4131"/>
    <property type="match status" value="1"/>
</dbReference>
<proteinExistence type="predicted"/>
<feature type="transmembrane region" description="Helical" evidence="6">
    <location>
        <begin position="327"/>
        <end position="344"/>
    </location>
</feature>
<dbReference type="EMBL" id="SOYS01000002">
    <property type="protein sequence ID" value="NIY47122.1"/>
    <property type="molecule type" value="Genomic_DNA"/>
</dbReference>
<feature type="transmembrane region" description="Helical" evidence="6">
    <location>
        <begin position="223"/>
        <end position="244"/>
    </location>
</feature>
<evidence type="ECO:0000256" key="4">
    <source>
        <dbReference type="ARBA" id="ARBA00022989"/>
    </source>
</evidence>
<dbReference type="InterPro" id="IPR004797">
    <property type="entry name" value="Competence_ComEC/Rec2"/>
</dbReference>
<keyword evidence="5 6" id="KW-0472">Membrane</keyword>
<feature type="transmembrane region" description="Helical" evidence="6">
    <location>
        <begin position="256"/>
        <end position="276"/>
    </location>
</feature>
<evidence type="ECO:0000259" key="7">
    <source>
        <dbReference type="SMART" id="SM00849"/>
    </source>
</evidence>
<organism evidence="8 9">
    <name type="scientific">Cedecea colo</name>
    <dbReference type="NCBI Taxonomy" id="2552946"/>
    <lineage>
        <taxon>Bacteria</taxon>
        <taxon>Pseudomonadati</taxon>
        <taxon>Pseudomonadota</taxon>
        <taxon>Gammaproteobacteria</taxon>
        <taxon>Enterobacterales</taxon>
        <taxon>Enterobacteriaceae</taxon>
        <taxon>Cedecea</taxon>
    </lineage>
</organism>
<dbReference type="PANTHER" id="PTHR30619">
    <property type="entry name" value="DNA INTERNALIZATION/COMPETENCE PROTEIN COMEC/REC2"/>
    <property type="match status" value="1"/>
</dbReference>
<dbReference type="InterPro" id="IPR052159">
    <property type="entry name" value="Competence_DNA_uptake"/>
</dbReference>
<feature type="transmembrane region" description="Helical" evidence="6">
    <location>
        <begin position="364"/>
        <end position="386"/>
    </location>
</feature>
<keyword evidence="3 6" id="KW-0812">Transmembrane</keyword>
<dbReference type="RefSeq" id="WP_167608455.1">
    <property type="nucleotide sequence ID" value="NZ_SOYS01000002.1"/>
</dbReference>
<feature type="transmembrane region" description="Helical" evidence="6">
    <location>
        <begin position="24"/>
        <end position="43"/>
    </location>
</feature>
<accession>A0ABX0VLT2</accession>
<gene>
    <name evidence="8" type="ORF">E2L00_06150</name>
</gene>
<dbReference type="NCBIfam" id="TIGR00360">
    <property type="entry name" value="ComEC_N-term"/>
    <property type="match status" value="1"/>
</dbReference>
<evidence type="ECO:0000256" key="6">
    <source>
        <dbReference type="SAM" id="Phobius"/>
    </source>
</evidence>
<sequence length="758" mass="85487">MVTLPGFCLSAAIGILPLLWLTDIPEPATIALLLAAALCLAVFKFRLLRYSAIAVLCCCWGLLAAKESQLSFESWIQNPVTARVVITRTDGAQNHELQIIQSGKQYFFPPPGIVLRGTNLPEPVCSGQKWQMTLRLRPVHGQINEGGFDSQRYALAQNLPLRGRVVKAQRLSEQCSLRGRWLNAVTNATRSLTWQGTILALGFGERTVMTAEVKDILRRTGTAHLMAISGLHISLAAGVGWLFARFIQLFLPAHRIHFRMPLLASLFTAGVCTWLAGSNPPATRTFLGLVIWLSLRLSGRQWSNWEVWICCIAGILLYEPLTVLSDSFWLSVLAVAGIIFWYQWMPLPRRVAHWRWFYRHLAGLVYLQAGITLLLLPLQVFIFHGLSVNALLANLLAVPFVSFIVTPVLLTGLMLTGIPWLGKNLWRLVDVLLEQLFVFLRLLPGGWQELDERFQAVSFIGWGAIGICRLFLWRTSAASTGVLMIILIVFSFRTPEEKDEQSWEITMLDVGHGLAVAIVRHGKVLLYDTGNAWPGGDAAQQVIIPWLRWRNLTPEAVIISHEHLDHRGGLPSLQRAWPGMTVRSPLRWANHLPCFQGQKWQWQGLDFTAWWPPEAHRAPGNNGSCVVMVSDGRFRLLLTGDVEAPAEFAMLRKQWGAFEADIVQVPHHGSRTSSTAPLLRAISGKAALASVSRYNAWRLPSAKVIERYKKQGYTWYDTAHAGQITIRIKRDKWQIKGFRDQIMPRWYHQWFGVTRDNR</sequence>
<dbReference type="NCBIfam" id="TIGR00361">
    <property type="entry name" value="ComEC_Rec2"/>
    <property type="match status" value="1"/>
</dbReference>
<feature type="transmembrane region" description="Helical" evidence="6">
    <location>
        <begin position="392"/>
        <end position="416"/>
    </location>
</feature>
<dbReference type="InterPro" id="IPR004477">
    <property type="entry name" value="ComEC_N"/>
</dbReference>
<dbReference type="CDD" id="cd07731">
    <property type="entry name" value="ComA-like_MBL-fold"/>
    <property type="match status" value="1"/>
</dbReference>
<evidence type="ECO:0000256" key="5">
    <source>
        <dbReference type="ARBA" id="ARBA00023136"/>
    </source>
</evidence>
<comment type="subcellular location">
    <subcellularLocation>
        <location evidence="1">Cell membrane</location>
        <topology evidence="1">Multi-pass membrane protein</topology>
    </subcellularLocation>
</comment>
<dbReference type="Proteomes" id="UP000697927">
    <property type="component" value="Unassembled WGS sequence"/>
</dbReference>
<keyword evidence="2" id="KW-1003">Cell membrane</keyword>
<feature type="domain" description="Metallo-beta-lactamase" evidence="7">
    <location>
        <begin position="512"/>
        <end position="693"/>
    </location>
</feature>
<dbReference type="InterPro" id="IPR025405">
    <property type="entry name" value="DUF4131"/>
</dbReference>
<keyword evidence="9" id="KW-1185">Reference proteome</keyword>
<dbReference type="InterPro" id="IPR001279">
    <property type="entry name" value="Metallo-B-lactamas"/>
</dbReference>
<evidence type="ECO:0000256" key="1">
    <source>
        <dbReference type="ARBA" id="ARBA00004651"/>
    </source>
</evidence>
<feature type="transmembrane region" description="Helical" evidence="6">
    <location>
        <begin position="459"/>
        <end position="492"/>
    </location>
</feature>
<dbReference type="PANTHER" id="PTHR30619:SF1">
    <property type="entry name" value="RECOMBINATION PROTEIN 2"/>
    <property type="match status" value="1"/>
</dbReference>
<keyword evidence="4 6" id="KW-1133">Transmembrane helix</keyword>
<dbReference type="Gene3D" id="3.60.15.10">
    <property type="entry name" value="Ribonuclease Z/Hydroxyacylglutathione hydrolase-like"/>
    <property type="match status" value="1"/>
</dbReference>
<dbReference type="Pfam" id="PF03772">
    <property type="entry name" value="Competence"/>
    <property type="match status" value="1"/>
</dbReference>
<feature type="transmembrane region" description="Helical" evidence="6">
    <location>
        <begin position="305"/>
        <end position="321"/>
    </location>
</feature>
<protein>
    <submittedName>
        <fullName evidence="8">ComEC family protein</fullName>
    </submittedName>
</protein>
<dbReference type="NCBIfam" id="NF008580">
    <property type="entry name" value="PRK11539.1"/>
    <property type="match status" value="1"/>
</dbReference>
<reference evidence="8 9" key="1">
    <citation type="journal article" date="2020" name="Microorganisms">
        <title>Polyphasic Characterisation of Cedecea colo sp. nov., a New Enteric Bacterium Isolated from the Koala Hindgut.</title>
        <authorList>
            <person name="Boath J.M."/>
            <person name="Dakhal S."/>
            <person name="Van T.T.H."/>
            <person name="Moore R.J."/>
            <person name="Dekiwadia C."/>
            <person name="Macreadie I.G."/>
        </authorList>
    </citation>
    <scope>NUCLEOTIDE SEQUENCE [LARGE SCALE GENOMIC DNA]</scope>
    <source>
        <strain evidence="8 9">ZA</strain>
    </source>
</reference>
<dbReference type="Pfam" id="PF00753">
    <property type="entry name" value="Lactamase_B"/>
    <property type="match status" value="1"/>
</dbReference>
<evidence type="ECO:0000256" key="3">
    <source>
        <dbReference type="ARBA" id="ARBA00022692"/>
    </source>
</evidence>
<evidence type="ECO:0000313" key="8">
    <source>
        <dbReference type="EMBL" id="NIY47122.1"/>
    </source>
</evidence>
<comment type="caution">
    <text evidence="8">The sequence shown here is derived from an EMBL/GenBank/DDBJ whole genome shotgun (WGS) entry which is preliminary data.</text>
</comment>
<evidence type="ECO:0000256" key="2">
    <source>
        <dbReference type="ARBA" id="ARBA00022475"/>
    </source>
</evidence>
<evidence type="ECO:0000313" key="9">
    <source>
        <dbReference type="Proteomes" id="UP000697927"/>
    </source>
</evidence>
<dbReference type="SMART" id="SM00849">
    <property type="entry name" value="Lactamase_B"/>
    <property type="match status" value="1"/>
</dbReference>
<dbReference type="InterPro" id="IPR035681">
    <property type="entry name" value="ComA-like_MBL"/>
</dbReference>
<dbReference type="SUPFAM" id="SSF56281">
    <property type="entry name" value="Metallo-hydrolase/oxidoreductase"/>
    <property type="match status" value="1"/>
</dbReference>
<dbReference type="InterPro" id="IPR036866">
    <property type="entry name" value="RibonucZ/Hydroxyglut_hydro"/>
</dbReference>
<name>A0ABX0VLT2_9ENTR</name>